<organism evidence="1">
    <name type="scientific">Arundo donax</name>
    <name type="common">Giant reed</name>
    <name type="synonym">Donax arundinaceus</name>
    <dbReference type="NCBI Taxonomy" id="35708"/>
    <lineage>
        <taxon>Eukaryota</taxon>
        <taxon>Viridiplantae</taxon>
        <taxon>Streptophyta</taxon>
        <taxon>Embryophyta</taxon>
        <taxon>Tracheophyta</taxon>
        <taxon>Spermatophyta</taxon>
        <taxon>Magnoliopsida</taxon>
        <taxon>Liliopsida</taxon>
        <taxon>Poales</taxon>
        <taxon>Poaceae</taxon>
        <taxon>PACMAD clade</taxon>
        <taxon>Arundinoideae</taxon>
        <taxon>Arundineae</taxon>
        <taxon>Arundo</taxon>
    </lineage>
</organism>
<proteinExistence type="predicted"/>
<protein>
    <submittedName>
        <fullName evidence="1">Uncharacterized protein</fullName>
    </submittedName>
</protein>
<evidence type="ECO:0000313" key="1">
    <source>
        <dbReference type="EMBL" id="JAE07178.1"/>
    </source>
</evidence>
<reference evidence="1" key="1">
    <citation type="submission" date="2014-09" db="EMBL/GenBank/DDBJ databases">
        <authorList>
            <person name="Magalhaes I.L.F."/>
            <person name="Oliveira U."/>
            <person name="Santos F.R."/>
            <person name="Vidigal T.H.D.A."/>
            <person name="Brescovit A.D."/>
            <person name="Santos A.J."/>
        </authorList>
    </citation>
    <scope>NUCLEOTIDE SEQUENCE</scope>
    <source>
        <tissue evidence="1">Shoot tissue taken approximately 20 cm above the soil surface</tissue>
    </source>
</reference>
<reference evidence="1" key="2">
    <citation type="journal article" date="2015" name="Data Brief">
        <title>Shoot transcriptome of the giant reed, Arundo donax.</title>
        <authorList>
            <person name="Barrero R.A."/>
            <person name="Guerrero F.D."/>
            <person name="Moolhuijzen P."/>
            <person name="Goolsby J.A."/>
            <person name="Tidwell J."/>
            <person name="Bellgard S.E."/>
            <person name="Bellgard M.I."/>
        </authorList>
    </citation>
    <scope>NUCLEOTIDE SEQUENCE</scope>
    <source>
        <tissue evidence="1">Shoot tissue taken approximately 20 cm above the soil surface</tissue>
    </source>
</reference>
<sequence>MIASIDSFYYYDLIDYCSYYQLILFFPKSAPIYNCELLLDRLLQLL</sequence>
<dbReference type="AlphaFoldDB" id="A0A0A9FG02"/>
<accession>A0A0A9FG02</accession>
<dbReference type="EMBL" id="GBRH01190718">
    <property type="protein sequence ID" value="JAE07178.1"/>
    <property type="molecule type" value="Transcribed_RNA"/>
</dbReference>
<name>A0A0A9FG02_ARUDO</name>